<gene>
    <name evidence="1" type="ORF">F1609_19565</name>
</gene>
<name>A0ABX0MBL6_9BURK</name>
<sequence>MDRTTFARLVGELRGNAELFQTFLSNPAAALATLPYLDDATRRAMRAVDARAFLADASALMERDRVLQACGPQYTCSCTSYTCGGVTCGGSTCDVTCTEFSCGNTCGDSCGFTTNVESRFFVWK</sequence>
<reference evidence="1 2" key="1">
    <citation type="submission" date="2019-09" db="EMBL/GenBank/DDBJ databases">
        <title>Taxonomy of Antarctic Massilia spp.: description of Massilia rubra sp. nov., Massilia aquatica sp. nov., Massilia mucilaginosa sp. nov., Massilia frigida sp. nov. isolated from streams, lakes and regoliths.</title>
        <authorList>
            <person name="Holochova P."/>
            <person name="Sedlacek I."/>
            <person name="Kralova S."/>
            <person name="Maslanova I."/>
            <person name="Busse H.-J."/>
            <person name="Stankova E."/>
            <person name="Vrbovska V."/>
            <person name="Kovarovic V."/>
            <person name="Bartak M."/>
            <person name="Svec P."/>
            <person name="Pantucek R."/>
        </authorList>
    </citation>
    <scope>NUCLEOTIDE SEQUENCE [LARGE SCALE GENOMIC DNA]</scope>
    <source>
        <strain evidence="1 2">CCM 8693</strain>
    </source>
</reference>
<protein>
    <submittedName>
        <fullName evidence="1">Uncharacterized protein</fullName>
    </submittedName>
</protein>
<comment type="caution">
    <text evidence="1">The sequence shown here is derived from an EMBL/GenBank/DDBJ whole genome shotgun (WGS) entry which is preliminary data.</text>
</comment>
<dbReference type="Proteomes" id="UP000819052">
    <property type="component" value="Unassembled WGS sequence"/>
</dbReference>
<dbReference type="EMBL" id="VVIW01000012">
    <property type="protein sequence ID" value="NHZ42355.1"/>
    <property type="molecule type" value="Genomic_DNA"/>
</dbReference>
<dbReference type="RefSeq" id="WP_167078292.1">
    <property type="nucleotide sequence ID" value="NZ_VVIW01000012.1"/>
</dbReference>
<evidence type="ECO:0000313" key="1">
    <source>
        <dbReference type="EMBL" id="NHZ42355.1"/>
    </source>
</evidence>
<accession>A0ABX0MBL6</accession>
<keyword evidence="2" id="KW-1185">Reference proteome</keyword>
<organism evidence="1 2">
    <name type="scientific">Massilia aquatica</name>
    <dbReference type="NCBI Taxonomy" id="2609000"/>
    <lineage>
        <taxon>Bacteria</taxon>
        <taxon>Pseudomonadati</taxon>
        <taxon>Pseudomonadota</taxon>
        <taxon>Betaproteobacteria</taxon>
        <taxon>Burkholderiales</taxon>
        <taxon>Oxalobacteraceae</taxon>
        <taxon>Telluria group</taxon>
        <taxon>Massilia</taxon>
    </lineage>
</organism>
<proteinExistence type="predicted"/>
<evidence type="ECO:0000313" key="2">
    <source>
        <dbReference type="Proteomes" id="UP000819052"/>
    </source>
</evidence>